<dbReference type="EMBL" id="JACIEN010000001">
    <property type="protein sequence ID" value="MBB4015146.1"/>
    <property type="molecule type" value="Genomic_DNA"/>
</dbReference>
<feature type="modified residue" description="4-aspartylphosphate" evidence="3">
    <location>
        <position position="63"/>
    </location>
</feature>
<dbReference type="Gene3D" id="1.10.10.10">
    <property type="entry name" value="Winged helix-like DNA-binding domain superfamily/Winged helix DNA-binding domain"/>
    <property type="match status" value="1"/>
</dbReference>
<dbReference type="GO" id="GO:0006355">
    <property type="term" value="P:regulation of DNA-templated transcription"/>
    <property type="evidence" value="ECO:0007669"/>
    <property type="project" value="InterPro"/>
</dbReference>
<dbReference type="SMART" id="SM00448">
    <property type="entry name" value="REC"/>
    <property type="match status" value="1"/>
</dbReference>
<dbReference type="SUPFAM" id="SSF46894">
    <property type="entry name" value="C-terminal effector domain of the bipartite response regulators"/>
    <property type="match status" value="1"/>
</dbReference>
<dbReference type="Pfam" id="PF00072">
    <property type="entry name" value="Response_reg"/>
    <property type="match status" value="1"/>
</dbReference>
<dbReference type="Proteomes" id="UP000577362">
    <property type="component" value="Unassembled WGS sequence"/>
</dbReference>
<reference evidence="6 7" key="1">
    <citation type="submission" date="2020-08" db="EMBL/GenBank/DDBJ databases">
        <title>Genomic Encyclopedia of Type Strains, Phase IV (KMG-IV): sequencing the most valuable type-strain genomes for metagenomic binning, comparative biology and taxonomic classification.</title>
        <authorList>
            <person name="Goeker M."/>
        </authorList>
    </citation>
    <scope>NUCLEOTIDE SEQUENCE [LARGE SCALE GENOMIC DNA]</scope>
    <source>
        <strain evidence="6 7">DSM 103737</strain>
    </source>
</reference>
<dbReference type="Gene3D" id="3.40.50.2300">
    <property type="match status" value="1"/>
</dbReference>
<dbReference type="SUPFAM" id="SSF52172">
    <property type="entry name" value="CheY-like"/>
    <property type="match status" value="1"/>
</dbReference>
<dbReference type="RefSeq" id="WP_183315425.1">
    <property type="nucleotide sequence ID" value="NZ_JACIEN010000001.1"/>
</dbReference>
<dbReference type="CDD" id="cd17535">
    <property type="entry name" value="REC_NarL-like"/>
    <property type="match status" value="1"/>
</dbReference>
<dbReference type="PROSITE" id="PS50110">
    <property type="entry name" value="RESPONSE_REGULATORY"/>
    <property type="match status" value="1"/>
</dbReference>
<dbReference type="InterPro" id="IPR001789">
    <property type="entry name" value="Sig_transdc_resp-reg_receiver"/>
</dbReference>
<feature type="domain" description="HTH luxR-type" evidence="4">
    <location>
        <begin position="147"/>
        <end position="212"/>
    </location>
</feature>
<dbReference type="InterPro" id="IPR058245">
    <property type="entry name" value="NreC/VraR/RcsB-like_REC"/>
</dbReference>
<dbReference type="CDD" id="cd06170">
    <property type="entry name" value="LuxR_C_like"/>
    <property type="match status" value="1"/>
</dbReference>
<dbReference type="PANTHER" id="PTHR45566">
    <property type="entry name" value="HTH-TYPE TRANSCRIPTIONAL REGULATOR YHJB-RELATED"/>
    <property type="match status" value="1"/>
</dbReference>
<proteinExistence type="predicted"/>
<evidence type="ECO:0000313" key="6">
    <source>
        <dbReference type="EMBL" id="MBB4015146.1"/>
    </source>
</evidence>
<evidence type="ECO:0000256" key="2">
    <source>
        <dbReference type="ARBA" id="ARBA00023125"/>
    </source>
</evidence>
<feature type="domain" description="Response regulatory" evidence="5">
    <location>
        <begin position="11"/>
        <end position="128"/>
    </location>
</feature>
<evidence type="ECO:0000256" key="1">
    <source>
        <dbReference type="ARBA" id="ARBA00022553"/>
    </source>
</evidence>
<accession>A0A840BWH5</accession>
<evidence type="ECO:0000259" key="4">
    <source>
        <dbReference type="PROSITE" id="PS50043"/>
    </source>
</evidence>
<keyword evidence="1 3" id="KW-0597">Phosphoprotein</keyword>
<dbReference type="InterPro" id="IPR016032">
    <property type="entry name" value="Sig_transdc_resp-reg_C-effctor"/>
</dbReference>
<protein>
    <submittedName>
        <fullName evidence="6">DNA-binding NarL/FixJ family response regulator</fullName>
    </submittedName>
</protein>
<comment type="caution">
    <text evidence="6">The sequence shown here is derived from an EMBL/GenBank/DDBJ whole genome shotgun (WGS) entry which is preliminary data.</text>
</comment>
<dbReference type="InterPro" id="IPR051015">
    <property type="entry name" value="EvgA-like"/>
</dbReference>
<dbReference type="PRINTS" id="PR00038">
    <property type="entry name" value="HTHLUXR"/>
</dbReference>
<evidence type="ECO:0000259" key="5">
    <source>
        <dbReference type="PROSITE" id="PS50110"/>
    </source>
</evidence>
<name>A0A840BWH5_9HYPH</name>
<organism evidence="6 7">
    <name type="scientific">Chelatococcus caeni</name>
    <dbReference type="NCBI Taxonomy" id="1348468"/>
    <lineage>
        <taxon>Bacteria</taxon>
        <taxon>Pseudomonadati</taxon>
        <taxon>Pseudomonadota</taxon>
        <taxon>Alphaproteobacteria</taxon>
        <taxon>Hyphomicrobiales</taxon>
        <taxon>Chelatococcaceae</taxon>
        <taxon>Chelatococcus</taxon>
    </lineage>
</organism>
<sequence length="213" mass="23024">MATTIQTARERVIIADDHPVFRDGLCRVVRRLYPSAALEEAGSFDRVLNLARKGEAPDLLLLDLVFPGLDPMHSLRALRQEFERATIIVVSMVNDRKTIDAVMAAGADGFIGKSVPPDEVAAAIEAIRAGDFVVKRAAEETGLHLEEHAALSSLTLRQREVLSLLREGKTNKEIGKELNISPFTVRLHVSALLRSLGVSSRAAAAAKAAVNGL</sequence>
<dbReference type="InterPro" id="IPR011006">
    <property type="entry name" value="CheY-like_superfamily"/>
</dbReference>
<dbReference type="Pfam" id="PF00196">
    <property type="entry name" value="GerE"/>
    <property type="match status" value="1"/>
</dbReference>
<gene>
    <name evidence="6" type="ORF">GGR16_000152</name>
</gene>
<dbReference type="InterPro" id="IPR036388">
    <property type="entry name" value="WH-like_DNA-bd_sf"/>
</dbReference>
<dbReference type="AlphaFoldDB" id="A0A840BWH5"/>
<keyword evidence="2 6" id="KW-0238">DNA-binding</keyword>
<evidence type="ECO:0000256" key="3">
    <source>
        <dbReference type="PROSITE-ProRule" id="PRU00169"/>
    </source>
</evidence>
<dbReference type="PANTHER" id="PTHR45566:SF2">
    <property type="entry name" value="NARL SUBFAMILY"/>
    <property type="match status" value="1"/>
</dbReference>
<dbReference type="GO" id="GO:0000160">
    <property type="term" value="P:phosphorelay signal transduction system"/>
    <property type="evidence" value="ECO:0007669"/>
    <property type="project" value="InterPro"/>
</dbReference>
<dbReference type="SMART" id="SM00421">
    <property type="entry name" value="HTH_LUXR"/>
    <property type="match status" value="1"/>
</dbReference>
<dbReference type="PROSITE" id="PS50043">
    <property type="entry name" value="HTH_LUXR_2"/>
    <property type="match status" value="1"/>
</dbReference>
<evidence type="ECO:0000313" key="7">
    <source>
        <dbReference type="Proteomes" id="UP000577362"/>
    </source>
</evidence>
<dbReference type="InterPro" id="IPR000792">
    <property type="entry name" value="Tscrpt_reg_LuxR_C"/>
</dbReference>
<dbReference type="GO" id="GO:0003677">
    <property type="term" value="F:DNA binding"/>
    <property type="evidence" value="ECO:0007669"/>
    <property type="project" value="UniProtKB-KW"/>
</dbReference>
<keyword evidence="7" id="KW-1185">Reference proteome</keyword>